<accession>A0ABU5ZLX4</accession>
<feature type="transmembrane region" description="Helical" evidence="1">
    <location>
        <begin position="229"/>
        <end position="249"/>
    </location>
</feature>
<feature type="transmembrane region" description="Helical" evidence="1">
    <location>
        <begin position="48"/>
        <end position="65"/>
    </location>
</feature>
<keyword evidence="1" id="KW-1133">Transmembrane helix</keyword>
<feature type="transmembrane region" description="Helical" evidence="1">
    <location>
        <begin position="85"/>
        <end position="103"/>
    </location>
</feature>
<sequence length="288" mass="31068">MLISGLLFFGIFLSIAVIALPLSIRFLAEHGMTEANYKQARIPKATGIYLLFLTLFYMWLSRIWLELELSLPFSAFAGAGSNAQKWTYAYISSLTIVFALGWMDDSIGDKTVKGFKGHLRKWRLEKSVSTGLLKAAGTALTACWISIELGGGLLAGLLHFGLIALAANAVNLLDLRPGRAIKSFWAAAVLIFAAGEPFAAAAWLFPLLVGTLLLLPDDLGGRAMLGDTGANLLGFALGTAAAASAPWWFQTGMLAGLIAIHWVAERGSVTRIIENSRLLNWLDKLGRV</sequence>
<keyword evidence="1" id="KW-0812">Transmembrane</keyword>
<dbReference type="EMBL" id="JAYJLD010000037">
    <property type="protein sequence ID" value="MEB3103510.1"/>
    <property type="molecule type" value="Genomic_DNA"/>
</dbReference>
<comment type="caution">
    <text evidence="2">The sequence shown here is derived from an EMBL/GenBank/DDBJ whole genome shotgun (WGS) entry which is preliminary data.</text>
</comment>
<evidence type="ECO:0000313" key="2">
    <source>
        <dbReference type="EMBL" id="MEB3103510.1"/>
    </source>
</evidence>
<feature type="transmembrane region" description="Helical" evidence="1">
    <location>
        <begin position="153"/>
        <end position="173"/>
    </location>
</feature>
<dbReference type="RefSeq" id="WP_371755635.1">
    <property type="nucleotide sequence ID" value="NZ_JAYJLD010000037.1"/>
</dbReference>
<feature type="transmembrane region" description="Helical" evidence="1">
    <location>
        <begin position="6"/>
        <end position="28"/>
    </location>
</feature>
<evidence type="ECO:0000256" key="1">
    <source>
        <dbReference type="SAM" id="Phobius"/>
    </source>
</evidence>
<reference evidence="2" key="1">
    <citation type="submission" date="2023-12" db="EMBL/GenBank/DDBJ databases">
        <title>Fervidustalea candida gen. nov., sp. nov., a novel member of the family Paenibacillaceae isolated from a geothermal area.</title>
        <authorList>
            <person name="Li W.-J."/>
            <person name="Jiao J.-Y."/>
            <person name="Chen Y."/>
        </authorList>
    </citation>
    <scope>NUCLEOTIDE SEQUENCE</scope>
    <source>
        <strain evidence="2">SYSU GA230002</strain>
    </source>
</reference>
<feature type="transmembrane region" description="Helical" evidence="1">
    <location>
        <begin position="124"/>
        <end position="147"/>
    </location>
</feature>
<name>A0ABU5ZLX4_9BACL</name>
<feature type="transmembrane region" description="Helical" evidence="1">
    <location>
        <begin position="185"/>
        <end position="209"/>
    </location>
</feature>
<evidence type="ECO:0000313" key="3">
    <source>
        <dbReference type="Proteomes" id="UP001310386"/>
    </source>
</evidence>
<proteinExistence type="predicted"/>
<evidence type="ECO:0008006" key="4">
    <source>
        <dbReference type="Google" id="ProtNLM"/>
    </source>
</evidence>
<gene>
    <name evidence="2" type="ORF">VF724_17895</name>
</gene>
<organism evidence="2 3">
    <name type="scientific">Ferviditalea candida</name>
    <dbReference type="NCBI Taxonomy" id="3108399"/>
    <lineage>
        <taxon>Bacteria</taxon>
        <taxon>Bacillati</taxon>
        <taxon>Bacillota</taxon>
        <taxon>Bacilli</taxon>
        <taxon>Bacillales</taxon>
        <taxon>Paenibacillaceae</taxon>
        <taxon>Ferviditalea</taxon>
    </lineage>
</organism>
<protein>
    <recommendedName>
        <fullName evidence="4">Glycosyl transferase family 4</fullName>
    </recommendedName>
</protein>
<keyword evidence="3" id="KW-1185">Reference proteome</keyword>
<dbReference type="Proteomes" id="UP001310386">
    <property type="component" value="Unassembled WGS sequence"/>
</dbReference>
<keyword evidence="1" id="KW-0472">Membrane</keyword>